<dbReference type="AlphaFoldDB" id="A0A2V4NJL4"/>
<comment type="subcellular location">
    <subcellularLocation>
        <location evidence="1">Cell membrane</location>
        <topology evidence="1">Multi-pass membrane protein</topology>
    </subcellularLocation>
</comment>
<keyword evidence="4 6" id="KW-1133">Transmembrane helix</keyword>
<dbReference type="GO" id="GO:0022857">
    <property type="term" value="F:transmembrane transporter activity"/>
    <property type="evidence" value="ECO:0007669"/>
    <property type="project" value="InterPro"/>
</dbReference>
<dbReference type="Pfam" id="PF07690">
    <property type="entry name" value="MFS_1"/>
    <property type="match status" value="1"/>
</dbReference>
<feature type="transmembrane region" description="Helical" evidence="6">
    <location>
        <begin position="379"/>
        <end position="397"/>
    </location>
</feature>
<dbReference type="InterPro" id="IPR011701">
    <property type="entry name" value="MFS"/>
</dbReference>
<accession>A0A2V4NJL4</accession>
<dbReference type="EMBL" id="PYBW01000128">
    <property type="protein sequence ID" value="PYC69538.1"/>
    <property type="molecule type" value="Genomic_DNA"/>
</dbReference>
<evidence type="ECO:0000313" key="7">
    <source>
        <dbReference type="EMBL" id="PYC69538.1"/>
    </source>
</evidence>
<dbReference type="GO" id="GO:0005886">
    <property type="term" value="C:plasma membrane"/>
    <property type="evidence" value="ECO:0007669"/>
    <property type="project" value="UniProtKB-SubCell"/>
</dbReference>
<evidence type="ECO:0000256" key="6">
    <source>
        <dbReference type="SAM" id="Phobius"/>
    </source>
</evidence>
<gene>
    <name evidence="7" type="ORF">C7C46_28015</name>
</gene>
<feature type="transmembrane region" description="Helical" evidence="6">
    <location>
        <begin position="256"/>
        <end position="277"/>
    </location>
</feature>
<feature type="transmembrane region" description="Helical" evidence="6">
    <location>
        <begin position="352"/>
        <end position="373"/>
    </location>
</feature>
<keyword evidence="2" id="KW-1003">Cell membrane</keyword>
<feature type="transmembrane region" description="Helical" evidence="6">
    <location>
        <begin position="42"/>
        <end position="64"/>
    </location>
</feature>
<dbReference type="OrthoDB" id="3811961at2"/>
<evidence type="ECO:0000256" key="3">
    <source>
        <dbReference type="ARBA" id="ARBA00022692"/>
    </source>
</evidence>
<name>A0A2V4NJL4_9ACTN</name>
<dbReference type="PANTHER" id="PTHR23513">
    <property type="entry name" value="INTEGRAL MEMBRANE EFFLUX PROTEIN-RELATED"/>
    <property type="match status" value="1"/>
</dbReference>
<evidence type="ECO:0000256" key="1">
    <source>
        <dbReference type="ARBA" id="ARBA00004651"/>
    </source>
</evidence>
<sequence>MPVPLRNPRFARFWAANAASTLGSGLALSAFLLLAVRVLHAGPAAVGALAATGAAVGAALAVPLGPWVERRRKRPVMVAADLFRCLALLSVPAAYALGRLGFAQLLVVAVLVATADIAFTAAAGACLKALVPPAELLCANARLEATSWTAIVVGPPLGGAAVGLFGPAVTVVADAVSYLLSALGLGSIGREAPAPSPSPPAEPRLRAADLLDGWRWILADPALRPLFANTVLFNALLLATEPLLVLLLVGRLHFSPVQFGLTLALPCLGGLLGSRLSRRLVARFGERRVLVTTGMVRGCFPLWLAFAGPGRSGQLLVMELQFAMICAIGAFNPVLATYRLNRIPTDRIARTLTAWSVTTKATTAALTALWGLLATLTGPRAGLALAGLLLLPTGALLRRVTTPQVTAPAADLRPAG</sequence>
<feature type="transmembrane region" description="Helical" evidence="6">
    <location>
        <begin position="103"/>
        <end position="127"/>
    </location>
</feature>
<dbReference type="CDD" id="cd06173">
    <property type="entry name" value="MFS_MefA_like"/>
    <property type="match status" value="1"/>
</dbReference>
<keyword evidence="3 6" id="KW-0812">Transmembrane</keyword>
<dbReference type="SUPFAM" id="SSF103473">
    <property type="entry name" value="MFS general substrate transporter"/>
    <property type="match status" value="1"/>
</dbReference>
<protein>
    <submittedName>
        <fullName evidence="7">MFS transporter</fullName>
    </submittedName>
</protein>
<evidence type="ECO:0000256" key="2">
    <source>
        <dbReference type="ARBA" id="ARBA00022475"/>
    </source>
</evidence>
<evidence type="ECO:0000256" key="4">
    <source>
        <dbReference type="ARBA" id="ARBA00022989"/>
    </source>
</evidence>
<comment type="caution">
    <text evidence="7">The sequence shown here is derived from an EMBL/GenBank/DDBJ whole genome shotgun (WGS) entry which is preliminary data.</text>
</comment>
<feature type="transmembrane region" description="Helical" evidence="6">
    <location>
        <begin position="289"/>
        <end position="308"/>
    </location>
</feature>
<proteinExistence type="predicted"/>
<reference evidence="7 8" key="1">
    <citation type="submission" date="2018-03" db="EMBL/GenBank/DDBJ databases">
        <title>Bioinformatic expansion and discovery of thiopeptide antibiotics.</title>
        <authorList>
            <person name="Schwalen C.J."/>
            <person name="Hudson G.A."/>
            <person name="Mitchell D.A."/>
        </authorList>
    </citation>
    <scope>NUCLEOTIDE SEQUENCE [LARGE SCALE GENOMIC DNA]</scope>
    <source>
        <strain evidence="7 8">ATCC 21389</strain>
    </source>
</reference>
<evidence type="ECO:0000256" key="5">
    <source>
        <dbReference type="ARBA" id="ARBA00023136"/>
    </source>
</evidence>
<evidence type="ECO:0000313" key="8">
    <source>
        <dbReference type="Proteomes" id="UP000248039"/>
    </source>
</evidence>
<dbReference type="InterPro" id="IPR036259">
    <property type="entry name" value="MFS_trans_sf"/>
</dbReference>
<keyword evidence="8" id="KW-1185">Reference proteome</keyword>
<feature type="transmembrane region" description="Helical" evidence="6">
    <location>
        <begin position="12"/>
        <end position="36"/>
    </location>
</feature>
<dbReference type="PANTHER" id="PTHR23513:SF6">
    <property type="entry name" value="MAJOR FACILITATOR SUPERFAMILY ASSOCIATED DOMAIN-CONTAINING PROTEIN"/>
    <property type="match status" value="1"/>
</dbReference>
<keyword evidence="5 6" id="KW-0472">Membrane</keyword>
<feature type="transmembrane region" description="Helical" evidence="6">
    <location>
        <begin position="320"/>
        <end position="340"/>
    </location>
</feature>
<dbReference type="Gene3D" id="1.20.1250.20">
    <property type="entry name" value="MFS general substrate transporter like domains"/>
    <property type="match status" value="1"/>
</dbReference>
<dbReference type="Proteomes" id="UP000248039">
    <property type="component" value="Unassembled WGS sequence"/>
</dbReference>
<organism evidence="7 8">
    <name type="scientific">Streptomyces tateyamensis</name>
    <dbReference type="NCBI Taxonomy" id="565073"/>
    <lineage>
        <taxon>Bacteria</taxon>
        <taxon>Bacillati</taxon>
        <taxon>Actinomycetota</taxon>
        <taxon>Actinomycetes</taxon>
        <taxon>Kitasatosporales</taxon>
        <taxon>Streptomycetaceae</taxon>
        <taxon>Streptomyces</taxon>
    </lineage>
</organism>
<feature type="transmembrane region" description="Helical" evidence="6">
    <location>
        <begin position="231"/>
        <end position="250"/>
    </location>
</feature>